<feature type="non-terminal residue" evidence="2">
    <location>
        <position position="1"/>
    </location>
</feature>
<protein>
    <submittedName>
        <fullName evidence="2">Uncharacterized protein</fullName>
    </submittedName>
</protein>
<dbReference type="AlphaFoldDB" id="A0AAV2YZH0"/>
<feature type="compositionally biased region" description="Low complexity" evidence="1">
    <location>
        <begin position="59"/>
        <end position="91"/>
    </location>
</feature>
<organism evidence="2 3">
    <name type="scientific">Lagenidium giganteum</name>
    <dbReference type="NCBI Taxonomy" id="4803"/>
    <lineage>
        <taxon>Eukaryota</taxon>
        <taxon>Sar</taxon>
        <taxon>Stramenopiles</taxon>
        <taxon>Oomycota</taxon>
        <taxon>Peronosporomycetes</taxon>
        <taxon>Pythiales</taxon>
        <taxon>Pythiaceae</taxon>
    </lineage>
</organism>
<feature type="region of interest" description="Disordered" evidence="1">
    <location>
        <begin position="1"/>
        <end position="223"/>
    </location>
</feature>
<keyword evidence="3" id="KW-1185">Reference proteome</keyword>
<evidence type="ECO:0000313" key="2">
    <source>
        <dbReference type="EMBL" id="DAZ98966.1"/>
    </source>
</evidence>
<gene>
    <name evidence="2" type="ORF">N0F65_000498</name>
</gene>
<feature type="compositionally biased region" description="Basic and acidic residues" evidence="1">
    <location>
        <begin position="12"/>
        <end position="31"/>
    </location>
</feature>
<dbReference type="EMBL" id="DAKRPA010000093">
    <property type="protein sequence ID" value="DAZ98966.1"/>
    <property type="molecule type" value="Genomic_DNA"/>
</dbReference>
<feature type="compositionally biased region" description="Basic and acidic residues" evidence="1">
    <location>
        <begin position="157"/>
        <end position="181"/>
    </location>
</feature>
<accession>A0AAV2YZH0</accession>
<reference evidence="2" key="2">
    <citation type="journal article" date="2023" name="Microbiol Resour">
        <title>Decontamination and Annotation of the Draft Genome Sequence of the Oomycete Lagenidium giganteum ARSEF 373.</title>
        <authorList>
            <person name="Morgan W.R."/>
            <person name="Tartar A."/>
        </authorList>
    </citation>
    <scope>NUCLEOTIDE SEQUENCE</scope>
    <source>
        <strain evidence="2">ARSEF 373</strain>
    </source>
</reference>
<reference evidence="2" key="1">
    <citation type="submission" date="2022-11" db="EMBL/GenBank/DDBJ databases">
        <authorList>
            <person name="Morgan W.R."/>
            <person name="Tartar A."/>
        </authorList>
    </citation>
    <scope>NUCLEOTIDE SEQUENCE</scope>
    <source>
        <strain evidence="2">ARSEF 373</strain>
    </source>
</reference>
<proteinExistence type="predicted"/>
<name>A0AAV2YZH0_9STRA</name>
<comment type="caution">
    <text evidence="2">The sequence shown here is derived from an EMBL/GenBank/DDBJ whole genome shotgun (WGS) entry which is preliminary data.</text>
</comment>
<sequence length="223" mass="24090">PTAASIPCPAGSHDRSRPEDTMATPARDENAKLSSLFNKKKKKGTKTLNASSIVKESLAVQTPAAAVTAATPAPAAAKNAKPIATATAAPTRSPQRKPMKSPRPQSASPSQTKTSLPATAKTLADLSLDDKDEETTKAAFAWSKQPKKYKNPSTKETVAKTWEEQEERNRQSRRLNLDSERAFPTLGTDSAQAQLNSMKPTQAKSVESKNVWSTLHHDEEDDE</sequence>
<feature type="compositionally biased region" description="Polar residues" evidence="1">
    <location>
        <begin position="187"/>
        <end position="213"/>
    </location>
</feature>
<evidence type="ECO:0000313" key="3">
    <source>
        <dbReference type="Proteomes" id="UP001146120"/>
    </source>
</evidence>
<evidence type="ECO:0000256" key="1">
    <source>
        <dbReference type="SAM" id="MobiDB-lite"/>
    </source>
</evidence>
<feature type="compositionally biased region" description="Polar residues" evidence="1">
    <location>
        <begin position="103"/>
        <end position="117"/>
    </location>
</feature>
<dbReference type="Proteomes" id="UP001146120">
    <property type="component" value="Unassembled WGS sequence"/>
</dbReference>